<comment type="caution">
    <text evidence="2">The sequence shown here is derived from an EMBL/GenBank/DDBJ whole genome shotgun (WGS) entry which is preliminary data.</text>
</comment>
<organism evidence="2 3">
    <name type="scientific">Streptomyces yunnanensis</name>
    <dbReference type="NCBI Taxonomy" id="156453"/>
    <lineage>
        <taxon>Bacteria</taxon>
        <taxon>Bacillati</taxon>
        <taxon>Actinomycetota</taxon>
        <taxon>Actinomycetes</taxon>
        <taxon>Kitasatosporales</taxon>
        <taxon>Streptomycetaceae</taxon>
        <taxon>Streptomyces</taxon>
    </lineage>
</organism>
<evidence type="ECO:0000313" key="3">
    <source>
        <dbReference type="Proteomes" id="UP000184388"/>
    </source>
</evidence>
<dbReference type="AlphaFoldDB" id="A0A9X8QYA5"/>
<reference evidence="3" key="1">
    <citation type="submission" date="2016-11" db="EMBL/GenBank/DDBJ databases">
        <authorList>
            <person name="Jaros S."/>
            <person name="Januszkiewicz K."/>
            <person name="Wedrychowicz H."/>
        </authorList>
    </citation>
    <scope>NUCLEOTIDE SEQUENCE [LARGE SCALE GENOMIC DNA]</scope>
    <source>
        <strain evidence="3">CGMCC 4.3555</strain>
    </source>
</reference>
<accession>A0A9X8QYA5</accession>
<dbReference type="Proteomes" id="UP000184388">
    <property type="component" value="Unassembled WGS sequence"/>
</dbReference>
<evidence type="ECO:0000256" key="1">
    <source>
        <dbReference type="SAM" id="MobiDB-lite"/>
    </source>
</evidence>
<feature type="region of interest" description="Disordered" evidence="1">
    <location>
        <begin position="72"/>
        <end position="91"/>
    </location>
</feature>
<protein>
    <submittedName>
        <fullName evidence="2">Uncharacterized protein</fullName>
    </submittedName>
</protein>
<proteinExistence type="predicted"/>
<name>A0A9X8QYA5_9ACTN</name>
<gene>
    <name evidence="2" type="ORF">SAMN05216268_11848</name>
</gene>
<dbReference type="EMBL" id="FRBK01000018">
    <property type="protein sequence ID" value="SHN03651.1"/>
    <property type="molecule type" value="Genomic_DNA"/>
</dbReference>
<sequence length="353" mass="39021">MTRCPEHGCHDQAVDRYLDQHQRTLTDVLDEVLDTEAGLREVLLQLRHDTAVDNLDTVLDAEAGLKAILPATLRNSPSGRPDAQEAPLENTGARRDAFHAVSPVDRMALRSNPEVTAACLDLDRALDLIRHLDPDLVLDRALNLAHDLALDLARARDLNFDGDFNIDDDLDRELTRACVLADDLAGALNNARARGLVRDLNVARDLNIARNRDLSVARNRARDLNIVLDRARDLAHDMDRDLDRARALALVLVDVRANQVGRAIGLVLRWELPALDKDSLHAFLNDFTTADLSSAELGGVDLDGVRWSERGTKWPPVVDVEALKILSAETPPGSKTWIVRSGTATIRDFVELV</sequence>
<evidence type="ECO:0000313" key="2">
    <source>
        <dbReference type="EMBL" id="SHN03651.1"/>
    </source>
</evidence>